<reference evidence="1" key="1">
    <citation type="submission" date="2023-07" db="EMBL/GenBank/DDBJ databases">
        <authorList>
            <consortium name="AG Swart"/>
            <person name="Singh M."/>
            <person name="Singh A."/>
            <person name="Seah K."/>
            <person name="Emmerich C."/>
        </authorList>
    </citation>
    <scope>NUCLEOTIDE SEQUENCE</scope>
    <source>
        <strain evidence="1">DP1</strain>
    </source>
</reference>
<dbReference type="Proteomes" id="UP001295684">
    <property type="component" value="Unassembled WGS sequence"/>
</dbReference>
<evidence type="ECO:0000313" key="2">
    <source>
        <dbReference type="Proteomes" id="UP001295684"/>
    </source>
</evidence>
<gene>
    <name evidence="1" type="ORF">ECRASSUSDP1_LOCUS9350</name>
</gene>
<name>A0AAD1UEY2_EUPCR</name>
<organism evidence="1 2">
    <name type="scientific">Euplotes crassus</name>
    <dbReference type="NCBI Taxonomy" id="5936"/>
    <lineage>
        <taxon>Eukaryota</taxon>
        <taxon>Sar</taxon>
        <taxon>Alveolata</taxon>
        <taxon>Ciliophora</taxon>
        <taxon>Intramacronucleata</taxon>
        <taxon>Spirotrichea</taxon>
        <taxon>Hypotrichia</taxon>
        <taxon>Euplotida</taxon>
        <taxon>Euplotidae</taxon>
        <taxon>Moneuplotes</taxon>
    </lineage>
</organism>
<keyword evidence="2" id="KW-1185">Reference proteome</keyword>
<sequence>MKNIKSHKLLKNLWERSPDLKTHIERFKKLEPIDKSLNFACQEPDTTLSSLLVTNEKILSYQITQAEELLSEITQEVSQADCGSMTEHDPTLMTKIEHLKTLLNVLLEKDWRGKKCKTDRGTKLGQDTEYNKAVGISWKLERIACAQHQKEVEMRRIKIWHDVYKTYTEYEISFARDSVLFHNIKDYLDFRMLTKVGNLALPPMRKVRFSILYCRSKENSNFFKEWFPPTINSLIICSKGLAAVGGLLLRISPVSHRILESIFLDSFKISGSQLKRFFMLVKHVKYVSIRFCKLSFTEVIDLERCLKGTTIEKLCTVELSRSNCSDWGNKPEGFSNFIESLSKSDLKISLQTIYIGERFLCETFIKQVLAGSELNHVDLNME</sequence>
<evidence type="ECO:0000313" key="1">
    <source>
        <dbReference type="EMBL" id="CAI2368061.1"/>
    </source>
</evidence>
<comment type="caution">
    <text evidence="1">The sequence shown here is derived from an EMBL/GenBank/DDBJ whole genome shotgun (WGS) entry which is preliminary data.</text>
</comment>
<dbReference type="EMBL" id="CAMPGE010009188">
    <property type="protein sequence ID" value="CAI2368061.1"/>
    <property type="molecule type" value="Genomic_DNA"/>
</dbReference>
<protein>
    <submittedName>
        <fullName evidence="1">Uncharacterized protein</fullName>
    </submittedName>
</protein>
<accession>A0AAD1UEY2</accession>
<dbReference type="AlphaFoldDB" id="A0AAD1UEY2"/>
<proteinExistence type="predicted"/>